<protein>
    <recommendedName>
        <fullName evidence="1">Hedgehog/Intein (Hint) domain-containing protein</fullName>
    </recommendedName>
</protein>
<proteinExistence type="predicted"/>
<dbReference type="SUPFAM" id="SSF51294">
    <property type="entry name" value="Hedgehog/intein (Hint) domain"/>
    <property type="match status" value="1"/>
</dbReference>
<feature type="domain" description="Hedgehog/Intein (Hint)" evidence="1">
    <location>
        <begin position="31"/>
        <end position="157"/>
    </location>
</feature>
<gene>
    <name evidence="2" type="ORF">FHS72_001715</name>
</gene>
<dbReference type="Proteomes" id="UP000535415">
    <property type="component" value="Unassembled WGS sequence"/>
</dbReference>
<name>A0A7W9BKA4_9RHOB</name>
<dbReference type="RefSeq" id="WP_246414590.1">
    <property type="nucleotide sequence ID" value="NZ_JACIJM010000004.1"/>
</dbReference>
<organism evidence="2 3">
    <name type="scientific">Yoonia ponticola</name>
    <dbReference type="NCBI Taxonomy" id="1524255"/>
    <lineage>
        <taxon>Bacteria</taxon>
        <taxon>Pseudomonadati</taxon>
        <taxon>Pseudomonadota</taxon>
        <taxon>Alphaproteobacteria</taxon>
        <taxon>Rhodobacterales</taxon>
        <taxon>Paracoccaceae</taxon>
        <taxon>Yoonia</taxon>
    </lineage>
</organism>
<evidence type="ECO:0000313" key="3">
    <source>
        <dbReference type="Proteomes" id="UP000535415"/>
    </source>
</evidence>
<dbReference type="Pfam" id="PF13403">
    <property type="entry name" value="Hint_2"/>
    <property type="match status" value="1"/>
</dbReference>
<keyword evidence="3" id="KW-1185">Reference proteome</keyword>
<evidence type="ECO:0000259" key="1">
    <source>
        <dbReference type="Pfam" id="PF13403"/>
    </source>
</evidence>
<reference evidence="2 3" key="1">
    <citation type="submission" date="2020-08" db="EMBL/GenBank/DDBJ databases">
        <title>Genomic Encyclopedia of Type Strains, Phase IV (KMG-IV): sequencing the most valuable type-strain genomes for metagenomic binning, comparative biology and taxonomic classification.</title>
        <authorList>
            <person name="Goeker M."/>
        </authorList>
    </citation>
    <scope>NUCLEOTIDE SEQUENCE [LARGE SCALE GENOMIC DNA]</scope>
    <source>
        <strain evidence="2 3">DSM 101064</strain>
    </source>
</reference>
<dbReference type="InterPro" id="IPR036844">
    <property type="entry name" value="Hint_dom_sf"/>
</dbReference>
<evidence type="ECO:0000313" key="2">
    <source>
        <dbReference type="EMBL" id="MBB5722091.1"/>
    </source>
</evidence>
<sequence length="162" mass="17372">MNVSGDYEMHTEMTATAAPTKTKVAVQTGICAGTSIMTLDGEMPIEHLSVGDRVITRDSGMSVIKEISVSKQLVQPISIKAGSLGHTRPDRDMVVTAGAKLHIRDWRAEALFGKAAASVPAARLVDGEFLTVAETCEMAVYHIIFDREHIVYADGIEMIAGA</sequence>
<dbReference type="InterPro" id="IPR028992">
    <property type="entry name" value="Hedgehog/Intein_dom"/>
</dbReference>
<dbReference type="EMBL" id="JACIJM010000004">
    <property type="protein sequence ID" value="MBB5722091.1"/>
    <property type="molecule type" value="Genomic_DNA"/>
</dbReference>
<dbReference type="Gene3D" id="2.170.16.10">
    <property type="entry name" value="Hedgehog/Intein (Hint) domain"/>
    <property type="match status" value="1"/>
</dbReference>
<dbReference type="AlphaFoldDB" id="A0A7W9BKA4"/>
<accession>A0A7W9BKA4</accession>
<comment type="caution">
    <text evidence="2">The sequence shown here is derived from an EMBL/GenBank/DDBJ whole genome shotgun (WGS) entry which is preliminary data.</text>
</comment>